<gene>
    <name evidence="1" type="ORF">PSON_ATCC_30995.1.T0520156</name>
</gene>
<dbReference type="EMBL" id="CAJJDN010000052">
    <property type="protein sequence ID" value="CAD8088052.1"/>
    <property type="molecule type" value="Genomic_DNA"/>
</dbReference>
<name>A0A8S1N7R8_9CILI</name>
<organism evidence="1 2">
    <name type="scientific">Paramecium sonneborni</name>
    <dbReference type="NCBI Taxonomy" id="65129"/>
    <lineage>
        <taxon>Eukaryota</taxon>
        <taxon>Sar</taxon>
        <taxon>Alveolata</taxon>
        <taxon>Ciliophora</taxon>
        <taxon>Intramacronucleata</taxon>
        <taxon>Oligohymenophorea</taxon>
        <taxon>Peniculida</taxon>
        <taxon>Parameciidae</taxon>
        <taxon>Paramecium</taxon>
    </lineage>
</organism>
<reference evidence="1" key="1">
    <citation type="submission" date="2021-01" db="EMBL/GenBank/DDBJ databases">
        <authorList>
            <consortium name="Genoscope - CEA"/>
            <person name="William W."/>
        </authorList>
    </citation>
    <scope>NUCLEOTIDE SEQUENCE</scope>
</reference>
<dbReference type="AlphaFoldDB" id="A0A8S1N7R8"/>
<comment type="caution">
    <text evidence="1">The sequence shown here is derived from an EMBL/GenBank/DDBJ whole genome shotgun (WGS) entry which is preliminary data.</text>
</comment>
<dbReference type="Proteomes" id="UP000692954">
    <property type="component" value="Unassembled WGS sequence"/>
</dbReference>
<sequence>MNTLFFTPQQVEQSKVQAAKQTLQIEAYNETLHQEKYLINYQIECKMVLLKKDLQIQYQFVLIIMLYV</sequence>
<proteinExistence type="predicted"/>
<protein>
    <submittedName>
        <fullName evidence="1">Uncharacterized protein</fullName>
    </submittedName>
</protein>
<keyword evidence="2" id="KW-1185">Reference proteome</keyword>
<evidence type="ECO:0000313" key="2">
    <source>
        <dbReference type="Proteomes" id="UP000692954"/>
    </source>
</evidence>
<accession>A0A8S1N7R8</accession>
<evidence type="ECO:0000313" key="1">
    <source>
        <dbReference type="EMBL" id="CAD8088052.1"/>
    </source>
</evidence>